<dbReference type="InterPro" id="IPR012337">
    <property type="entry name" value="RNaseH-like_sf"/>
</dbReference>
<dbReference type="Gene3D" id="3.30.420.10">
    <property type="entry name" value="Ribonuclease H-like superfamily/Ribonuclease H"/>
    <property type="match status" value="1"/>
</dbReference>
<comment type="caution">
    <text evidence="1">The sequence shown here is derived from an EMBL/GenBank/DDBJ whole genome shotgun (WGS) entry which is preliminary data.</text>
</comment>
<evidence type="ECO:0008006" key="3">
    <source>
        <dbReference type="Google" id="ProtNLM"/>
    </source>
</evidence>
<evidence type="ECO:0000313" key="2">
    <source>
        <dbReference type="Proteomes" id="UP001596410"/>
    </source>
</evidence>
<dbReference type="Proteomes" id="UP001596410">
    <property type="component" value="Unassembled WGS sequence"/>
</dbReference>
<dbReference type="RefSeq" id="WP_204711971.1">
    <property type="nucleotide sequence ID" value="NZ_JBHSZV010000001.1"/>
</dbReference>
<organism evidence="1 2">
    <name type="scientific">Halobacillus seohaensis</name>
    <dbReference type="NCBI Taxonomy" id="447421"/>
    <lineage>
        <taxon>Bacteria</taxon>
        <taxon>Bacillati</taxon>
        <taxon>Bacillota</taxon>
        <taxon>Bacilli</taxon>
        <taxon>Bacillales</taxon>
        <taxon>Bacillaceae</taxon>
        <taxon>Halobacillus</taxon>
    </lineage>
</organism>
<evidence type="ECO:0000313" key="1">
    <source>
        <dbReference type="EMBL" id="MFC7060261.1"/>
    </source>
</evidence>
<accession>A0ABW2EFJ0</accession>
<keyword evidence="2" id="KW-1185">Reference proteome</keyword>
<dbReference type="InterPro" id="IPR036397">
    <property type="entry name" value="RNaseH_sf"/>
</dbReference>
<reference evidence="2" key="1">
    <citation type="journal article" date="2019" name="Int. J. Syst. Evol. Microbiol.">
        <title>The Global Catalogue of Microorganisms (GCM) 10K type strain sequencing project: providing services to taxonomists for standard genome sequencing and annotation.</title>
        <authorList>
            <consortium name="The Broad Institute Genomics Platform"/>
            <consortium name="The Broad Institute Genome Sequencing Center for Infectious Disease"/>
            <person name="Wu L."/>
            <person name="Ma J."/>
        </authorList>
    </citation>
    <scope>NUCLEOTIDE SEQUENCE [LARGE SCALE GENOMIC DNA]</scope>
    <source>
        <strain evidence="2">CGMCC 4.1621</strain>
    </source>
</reference>
<name>A0ABW2EFJ0_9BACI</name>
<protein>
    <recommendedName>
        <fullName evidence="3">Transposase</fullName>
    </recommendedName>
</protein>
<dbReference type="EMBL" id="JBHSZV010000001">
    <property type="protein sequence ID" value="MFC7060261.1"/>
    <property type="molecule type" value="Genomic_DNA"/>
</dbReference>
<gene>
    <name evidence="1" type="ORF">ACFQIC_00045</name>
</gene>
<sequence>MYDRSIIDYHIGLECTAKQAAQALQRALFKRQWFNDDQRKLTIRSDNAPPFTSLAYGAACDDFGVEHERILPKKCECSYRIVPPSS</sequence>
<proteinExistence type="predicted"/>
<dbReference type="SUPFAM" id="SSF53098">
    <property type="entry name" value="Ribonuclease H-like"/>
    <property type="match status" value="1"/>
</dbReference>